<evidence type="ECO:0008006" key="4">
    <source>
        <dbReference type="Google" id="ProtNLM"/>
    </source>
</evidence>
<accession>A0A0L0VNZ5</accession>
<dbReference type="EMBL" id="AJIL01000033">
    <property type="protein sequence ID" value="KNF00993.1"/>
    <property type="molecule type" value="Genomic_DNA"/>
</dbReference>
<name>A0A0L0VNZ5_9BASI</name>
<feature type="compositionally biased region" description="Acidic residues" evidence="1">
    <location>
        <begin position="118"/>
        <end position="135"/>
    </location>
</feature>
<reference evidence="3" key="1">
    <citation type="submission" date="2014-03" db="EMBL/GenBank/DDBJ databases">
        <title>The Genome Sequence of Puccinia striiformis f. sp. tritici PST-78.</title>
        <authorList>
            <consortium name="The Broad Institute Genome Sequencing Platform"/>
            <person name="Cuomo C."/>
            <person name="Hulbert S."/>
            <person name="Chen X."/>
            <person name="Walker B."/>
            <person name="Young S.K."/>
            <person name="Zeng Q."/>
            <person name="Gargeya S."/>
            <person name="Fitzgerald M."/>
            <person name="Haas B."/>
            <person name="Abouelleil A."/>
            <person name="Alvarado L."/>
            <person name="Arachchi H.M."/>
            <person name="Berlin A.M."/>
            <person name="Chapman S.B."/>
            <person name="Goldberg J."/>
            <person name="Griggs A."/>
            <person name="Gujja S."/>
            <person name="Hansen M."/>
            <person name="Howarth C."/>
            <person name="Imamovic A."/>
            <person name="Larimer J."/>
            <person name="McCowan C."/>
            <person name="Montmayeur A."/>
            <person name="Murphy C."/>
            <person name="Neiman D."/>
            <person name="Pearson M."/>
            <person name="Priest M."/>
            <person name="Roberts A."/>
            <person name="Saif S."/>
            <person name="Shea T."/>
            <person name="Sisk P."/>
            <person name="Sykes S."/>
            <person name="Wortman J."/>
            <person name="Nusbaum C."/>
            <person name="Birren B."/>
        </authorList>
    </citation>
    <scope>NUCLEOTIDE SEQUENCE [LARGE SCALE GENOMIC DNA]</scope>
    <source>
        <strain evidence="3">race PST-78</strain>
    </source>
</reference>
<dbReference type="Proteomes" id="UP000054564">
    <property type="component" value="Unassembled WGS sequence"/>
</dbReference>
<evidence type="ECO:0000256" key="1">
    <source>
        <dbReference type="SAM" id="MobiDB-lite"/>
    </source>
</evidence>
<proteinExistence type="predicted"/>
<protein>
    <recommendedName>
        <fullName evidence="4">DDE-1 domain-containing protein</fullName>
    </recommendedName>
</protein>
<gene>
    <name evidence="2" type="ORF">PSTG_05887</name>
</gene>
<keyword evidence="3" id="KW-1185">Reference proteome</keyword>
<organism evidence="2 3">
    <name type="scientific">Puccinia striiformis f. sp. tritici PST-78</name>
    <dbReference type="NCBI Taxonomy" id="1165861"/>
    <lineage>
        <taxon>Eukaryota</taxon>
        <taxon>Fungi</taxon>
        <taxon>Dikarya</taxon>
        <taxon>Basidiomycota</taxon>
        <taxon>Pucciniomycotina</taxon>
        <taxon>Pucciniomycetes</taxon>
        <taxon>Pucciniales</taxon>
        <taxon>Pucciniaceae</taxon>
        <taxon>Puccinia</taxon>
    </lineage>
</organism>
<comment type="caution">
    <text evidence="2">The sequence shown here is derived from an EMBL/GenBank/DDBJ whole genome shotgun (WGS) entry which is preliminary data.</text>
</comment>
<evidence type="ECO:0000313" key="2">
    <source>
        <dbReference type="EMBL" id="KNF00993.1"/>
    </source>
</evidence>
<dbReference type="AlphaFoldDB" id="A0A0L0VNZ5"/>
<sequence>MHLARSAWESVTQQTIANCWRHTGILPSPTDTVLETTPVQQGSIAKDKDLEDIVEKTKQSLEKLSRYPGLPESCKKSRISIENLLNPISESKLVHDSIPMPTEDDILASMNQEDLDITDEADKEENDTEDPESDGEPERVAWNLTKMKTTLNEIEFGLFSQPVNQSSSSWMPHIKSLRLLATQIEEAQWSGLKQTTLDSFFEK</sequence>
<feature type="region of interest" description="Disordered" evidence="1">
    <location>
        <begin position="118"/>
        <end position="139"/>
    </location>
</feature>
<evidence type="ECO:0000313" key="3">
    <source>
        <dbReference type="Proteomes" id="UP000054564"/>
    </source>
</evidence>